<comment type="caution">
    <text evidence="3">The sequence shown here is derived from an EMBL/GenBank/DDBJ whole genome shotgun (WGS) entry which is preliminary data.</text>
</comment>
<sequence>MEIIDRFTSLKLGRVRYSLTGDSSRNLVVLMHGLTTPKEVFDDLTEVLVSKEFQVLAFDFYGRGLSDHIQPIESEKVYVDQTIELIEKFVPFQSDRNIHLLGYSAGGSIASMVAVEIENLVSSLTLVASTGLPYSPTSPALFDMLETVYSNGEINEELKKSVEELIFNEFQLIKNSDTREKLLDLIVERGFWNHDTIQTVRGHLKATGGYLGDSSINHIFEKIGYLNIPTFILCGEKDNWVNPEAGRKMNSLITSSKIVEFEGISHWAFLQEPEIYSEKIIDFLVST</sequence>
<evidence type="ECO:0000256" key="1">
    <source>
        <dbReference type="ARBA" id="ARBA00022801"/>
    </source>
</evidence>
<proteinExistence type="predicted"/>
<dbReference type="InterPro" id="IPR050266">
    <property type="entry name" value="AB_hydrolase_sf"/>
</dbReference>
<dbReference type="PRINTS" id="PR00412">
    <property type="entry name" value="EPOXHYDRLASE"/>
</dbReference>
<evidence type="ECO:0000313" key="3">
    <source>
        <dbReference type="EMBL" id="OIR22333.1"/>
    </source>
</evidence>
<dbReference type="EMBL" id="MIYZ01000017">
    <property type="protein sequence ID" value="OIR22333.1"/>
    <property type="molecule type" value="Genomic_DNA"/>
</dbReference>
<keyword evidence="1" id="KW-0378">Hydrolase</keyword>
<dbReference type="SUPFAM" id="SSF53474">
    <property type="entry name" value="alpha/beta-Hydrolases"/>
    <property type="match status" value="1"/>
</dbReference>
<dbReference type="PRINTS" id="PR00111">
    <property type="entry name" value="ABHYDROLASE"/>
</dbReference>
<dbReference type="Proteomes" id="UP000183615">
    <property type="component" value="Unassembled WGS sequence"/>
</dbReference>
<gene>
    <name evidence="3" type="ORF">BET99_04670</name>
</gene>
<feature type="domain" description="AB hydrolase-1" evidence="2">
    <location>
        <begin position="27"/>
        <end position="273"/>
    </location>
</feature>
<protein>
    <recommendedName>
        <fullName evidence="2">AB hydrolase-1 domain-containing protein</fullName>
    </recommendedName>
</protein>
<dbReference type="PANTHER" id="PTHR43798:SF31">
    <property type="entry name" value="AB HYDROLASE SUPERFAMILY PROTEIN YCLE"/>
    <property type="match status" value="1"/>
</dbReference>
<organism evidence="3 4">
    <name type="scientific">Marine Group III euryarchaeote CG-Epi2</name>
    <dbReference type="NCBI Taxonomy" id="1888996"/>
    <lineage>
        <taxon>Archaea</taxon>
        <taxon>Methanobacteriati</taxon>
        <taxon>Thermoplasmatota</taxon>
        <taxon>Thermoplasmata</taxon>
        <taxon>Candidatus Thermoprofundales</taxon>
    </lineage>
</organism>
<dbReference type="InterPro" id="IPR029058">
    <property type="entry name" value="AB_hydrolase_fold"/>
</dbReference>
<evidence type="ECO:0000259" key="2">
    <source>
        <dbReference type="Pfam" id="PF00561"/>
    </source>
</evidence>
<reference evidence="3 4" key="1">
    <citation type="submission" date="2016-08" db="EMBL/GenBank/DDBJ databases">
        <title>New Insights into Marine Group III Euryarchaeota, from dark to light.</title>
        <authorList>
            <person name="Haro-Moreno J.M."/>
            <person name="Rodriguez-Valera F."/>
            <person name="Lopez-Garcia P."/>
            <person name="Moreira D."/>
            <person name="Martin-Cuadrado A.B."/>
        </authorList>
    </citation>
    <scope>NUCLEOTIDE SEQUENCE [LARGE SCALE GENOMIC DNA]</scope>
    <source>
        <strain evidence="3">CG-Epi2</strain>
    </source>
</reference>
<accession>A0A1J5U0Q6</accession>
<dbReference type="Pfam" id="PF00561">
    <property type="entry name" value="Abhydrolase_1"/>
    <property type="match status" value="1"/>
</dbReference>
<dbReference type="GO" id="GO:0016020">
    <property type="term" value="C:membrane"/>
    <property type="evidence" value="ECO:0007669"/>
    <property type="project" value="TreeGrafter"/>
</dbReference>
<dbReference type="Gene3D" id="3.40.50.1820">
    <property type="entry name" value="alpha/beta hydrolase"/>
    <property type="match status" value="1"/>
</dbReference>
<evidence type="ECO:0000313" key="4">
    <source>
        <dbReference type="Proteomes" id="UP000183615"/>
    </source>
</evidence>
<dbReference type="InterPro" id="IPR000073">
    <property type="entry name" value="AB_hydrolase_1"/>
</dbReference>
<name>A0A1J5U0Q6_9ARCH</name>
<dbReference type="GO" id="GO:0016787">
    <property type="term" value="F:hydrolase activity"/>
    <property type="evidence" value="ECO:0007669"/>
    <property type="project" value="UniProtKB-KW"/>
</dbReference>
<dbReference type="AlphaFoldDB" id="A0A1J5U0Q6"/>
<dbReference type="InterPro" id="IPR000639">
    <property type="entry name" value="Epox_hydrolase-like"/>
</dbReference>
<dbReference type="PANTHER" id="PTHR43798">
    <property type="entry name" value="MONOACYLGLYCEROL LIPASE"/>
    <property type="match status" value="1"/>
</dbReference>